<proteinExistence type="predicted"/>
<evidence type="ECO:0000256" key="1">
    <source>
        <dbReference type="ARBA" id="ARBA00022723"/>
    </source>
</evidence>
<name>A0ABV1WMP9_9ACTN</name>
<sequence>MQHSRTGNLIFSVPQLVEGLSATLALLPGDVVFTGTPAGVGIGRNPPRWLRPGEELVSHIAGIGELRQRFVSA</sequence>
<keyword evidence="4" id="KW-1185">Reference proteome</keyword>
<organism evidence="3 4">
    <name type="scientific">Streptomyces hyaluromycini</name>
    <dbReference type="NCBI Taxonomy" id="1377993"/>
    <lineage>
        <taxon>Bacteria</taxon>
        <taxon>Bacillati</taxon>
        <taxon>Actinomycetota</taxon>
        <taxon>Actinomycetes</taxon>
        <taxon>Kitasatosporales</taxon>
        <taxon>Streptomycetaceae</taxon>
        <taxon>Streptomyces</taxon>
    </lineage>
</organism>
<gene>
    <name evidence="3" type="ORF">ABT404_01225</name>
</gene>
<dbReference type="PANTHER" id="PTHR11820">
    <property type="entry name" value="ACYLPYRUVASE"/>
    <property type="match status" value="1"/>
</dbReference>
<reference evidence="3 4" key="1">
    <citation type="submission" date="2024-06" db="EMBL/GenBank/DDBJ databases">
        <title>The Natural Products Discovery Center: Release of the First 8490 Sequenced Strains for Exploring Actinobacteria Biosynthetic Diversity.</title>
        <authorList>
            <person name="Kalkreuter E."/>
            <person name="Kautsar S.A."/>
            <person name="Yang D."/>
            <person name="Bader C.D."/>
            <person name="Teijaro C.N."/>
            <person name="Fluegel L."/>
            <person name="Davis C.M."/>
            <person name="Simpson J.R."/>
            <person name="Lauterbach L."/>
            <person name="Steele A.D."/>
            <person name="Gui C."/>
            <person name="Meng S."/>
            <person name="Li G."/>
            <person name="Viehrig K."/>
            <person name="Ye F."/>
            <person name="Su P."/>
            <person name="Kiefer A.F."/>
            <person name="Nichols A."/>
            <person name="Cepeda A.J."/>
            <person name="Yan W."/>
            <person name="Fan B."/>
            <person name="Jiang Y."/>
            <person name="Adhikari A."/>
            <person name="Zheng C.-J."/>
            <person name="Schuster L."/>
            <person name="Cowan T.M."/>
            <person name="Smanski M.J."/>
            <person name="Chevrette M.G."/>
            <person name="De Carvalho L.P.S."/>
            <person name="Shen B."/>
        </authorList>
    </citation>
    <scope>NUCLEOTIDE SEQUENCE [LARGE SCALE GENOMIC DNA]</scope>
    <source>
        <strain evidence="3 4">NPDC000234</strain>
    </source>
</reference>
<dbReference type="RefSeq" id="WP_350776159.1">
    <property type="nucleotide sequence ID" value="NZ_JBEPEK010000004.1"/>
</dbReference>
<protein>
    <submittedName>
        <fullName evidence="3">Fumarylacetoacetate hydrolase family protein</fullName>
    </submittedName>
</protein>
<evidence type="ECO:0000259" key="2">
    <source>
        <dbReference type="Pfam" id="PF01557"/>
    </source>
</evidence>
<dbReference type="EMBL" id="JBEPEK010000004">
    <property type="protein sequence ID" value="MER7178117.1"/>
    <property type="molecule type" value="Genomic_DNA"/>
</dbReference>
<keyword evidence="1" id="KW-0479">Metal-binding</keyword>
<dbReference type="InterPro" id="IPR036663">
    <property type="entry name" value="Fumarylacetoacetase_C_sf"/>
</dbReference>
<dbReference type="GO" id="GO:0016787">
    <property type="term" value="F:hydrolase activity"/>
    <property type="evidence" value="ECO:0007669"/>
    <property type="project" value="UniProtKB-KW"/>
</dbReference>
<dbReference type="Gene3D" id="3.90.850.10">
    <property type="entry name" value="Fumarylacetoacetase-like, C-terminal domain"/>
    <property type="match status" value="1"/>
</dbReference>
<evidence type="ECO:0000313" key="4">
    <source>
        <dbReference type="Proteomes" id="UP001474181"/>
    </source>
</evidence>
<dbReference type="Pfam" id="PF01557">
    <property type="entry name" value="FAA_hydrolase"/>
    <property type="match status" value="1"/>
</dbReference>
<keyword evidence="3" id="KW-0378">Hydrolase</keyword>
<dbReference type="SUPFAM" id="SSF56529">
    <property type="entry name" value="FAH"/>
    <property type="match status" value="1"/>
</dbReference>
<dbReference type="Proteomes" id="UP001474181">
    <property type="component" value="Unassembled WGS sequence"/>
</dbReference>
<dbReference type="InterPro" id="IPR011234">
    <property type="entry name" value="Fumarylacetoacetase-like_C"/>
</dbReference>
<comment type="caution">
    <text evidence="3">The sequence shown here is derived from an EMBL/GenBank/DDBJ whole genome shotgun (WGS) entry which is preliminary data.</text>
</comment>
<accession>A0ABV1WMP9</accession>
<evidence type="ECO:0000313" key="3">
    <source>
        <dbReference type="EMBL" id="MER7178117.1"/>
    </source>
</evidence>
<feature type="domain" description="Fumarylacetoacetase-like C-terminal" evidence="2">
    <location>
        <begin position="1"/>
        <end position="70"/>
    </location>
</feature>